<evidence type="ECO:0000256" key="2">
    <source>
        <dbReference type="ARBA" id="ARBA00022801"/>
    </source>
</evidence>
<feature type="compositionally biased region" description="Basic residues" evidence="5">
    <location>
        <begin position="380"/>
        <end position="394"/>
    </location>
</feature>
<dbReference type="SUPFAM" id="SSF52540">
    <property type="entry name" value="P-loop containing nucleoside triphosphate hydrolases"/>
    <property type="match status" value="1"/>
</dbReference>
<keyword evidence="3" id="KW-0347">Helicase</keyword>
<protein>
    <recommendedName>
        <fullName evidence="6">DNA2/NAM7 helicase-like C-terminal domain-containing protein</fullName>
    </recommendedName>
</protein>
<keyword evidence="1" id="KW-0547">Nucleotide-binding</keyword>
<dbReference type="PANTHER" id="PTHR43788">
    <property type="entry name" value="DNA2/NAM7 HELICASE FAMILY MEMBER"/>
    <property type="match status" value="1"/>
</dbReference>
<feature type="region of interest" description="Disordered" evidence="5">
    <location>
        <begin position="378"/>
        <end position="404"/>
    </location>
</feature>
<organism evidence="7 8">
    <name type="scientific">Fusarium falciforme</name>
    <dbReference type="NCBI Taxonomy" id="195108"/>
    <lineage>
        <taxon>Eukaryota</taxon>
        <taxon>Fungi</taxon>
        <taxon>Dikarya</taxon>
        <taxon>Ascomycota</taxon>
        <taxon>Pezizomycotina</taxon>
        <taxon>Sordariomycetes</taxon>
        <taxon>Hypocreomycetidae</taxon>
        <taxon>Hypocreales</taxon>
        <taxon>Nectriaceae</taxon>
        <taxon>Fusarium</taxon>
        <taxon>Fusarium solani species complex</taxon>
    </lineage>
</organism>
<dbReference type="InterPro" id="IPR050534">
    <property type="entry name" value="Coronavir_polyprotein_1ab"/>
</dbReference>
<comment type="caution">
    <text evidence="7">The sequence shown here is derived from an EMBL/GenBank/DDBJ whole genome shotgun (WGS) entry which is preliminary data.</text>
</comment>
<feature type="domain" description="DNA2/NAM7 helicase-like C-terminal" evidence="6">
    <location>
        <begin position="223"/>
        <end position="349"/>
    </location>
</feature>
<evidence type="ECO:0000256" key="3">
    <source>
        <dbReference type="ARBA" id="ARBA00022806"/>
    </source>
</evidence>
<dbReference type="GO" id="GO:0043139">
    <property type="term" value="F:5'-3' DNA helicase activity"/>
    <property type="evidence" value="ECO:0007669"/>
    <property type="project" value="TreeGrafter"/>
</dbReference>
<dbReference type="Pfam" id="PF13087">
    <property type="entry name" value="AAA_12"/>
    <property type="match status" value="1"/>
</dbReference>
<name>A0A9W8R4H7_9HYPO</name>
<dbReference type="GO" id="GO:0005524">
    <property type="term" value="F:ATP binding"/>
    <property type="evidence" value="ECO:0007669"/>
    <property type="project" value="UniProtKB-KW"/>
</dbReference>
<accession>A0A9W8R4H7</accession>
<evidence type="ECO:0000313" key="7">
    <source>
        <dbReference type="EMBL" id="KAJ4184629.1"/>
    </source>
</evidence>
<gene>
    <name evidence="7" type="ORF">NW755_009082</name>
</gene>
<dbReference type="InterPro" id="IPR027417">
    <property type="entry name" value="P-loop_NTPase"/>
</dbReference>
<evidence type="ECO:0000256" key="1">
    <source>
        <dbReference type="ARBA" id="ARBA00022741"/>
    </source>
</evidence>
<keyword evidence="8" id="KW-1185">Reference proteome</keyword>
<keyword evidence="4" id="KW-0067">ATP-binding</keyword>
<evidence type="ECO:0000313" key="8">
    <source>
        <dbReference type="Proteomes" id="UP001152087"/>
    </source>
</evidence>
<keyword evidence="2" id="KW-0378">Hydrolase</keyword>
<dbReference type="InterPro" id="IPR041679">
    <property type="entry name" value="DNA2/NAM7-like_C"/>
</dbReference>
<dbReference type="AlphaFoldDB" id="A0A9W8R4H7"/>
<dbReference type="PANTHER" id="PTHR43788:SF8">
    <property type="entry name" value="DNA-BINDING PROTEIN SMUBP-2"/>
    <property type="match status" value="1"/>
</dbReference>
<proteinExistence type="predicted"/>
<feature type="compositionally biased region" description="Polar residues" evidence="5">
    <location>
        <begin position="10"/>
        <end position="27"/>
    </location>
</feature>
<evidence type="ECO:0000256" key="5">
    <source>
        <dbReference type="SAM" id="MobiDB-lite"/>
    </source>
</evidence>
<dbReference type="GO" id="GO:0016787">
    <property type="term" value="F:hydrolase activity"/>
    <property type="evidence" value="ECO:0007669"/>
    <property type="project" value="UniProtKB-KW"/>
</dbReference>
<sequence length="426" mass="47713">MWKTPLPSEPMSQVSILPNTSPASRQMTGHVDSIRMTAYREKSPAAVFNSFSEFARTMVQENPTEWEAVERAWNERRTDPTAYDLNRNTHEEAFQDLIKAAAKAVDIACSTLVTMVEFANKTTFSPDFIVVDEAARLSENLLVAVQAKWPNAPCLLISDTKQFPPMALAKQQKGFRAIFANQREVSLFHRVEGLHELDPKRLQQASPDDDGDPPDTYELKVGHSYANDINARYVTQMLVEMYRSETLMDARDAKLMATDNENLVRRPSVLILAPYSVQKSAYDLSLRGMSVAEIPKDLVDVRTVDDSPGHEADIVIIDCVCVSRLGFVGNAHRMAVMMTRARVGTIIVGPGAKVIDNAAFADLRAYINDPLVVTQSSDKRVKKNKSDRRQRFAKPGKTEDDNVFKKTLRDARRLAADDSDSEEDET</sequence>
<dbReference type="Gene3D" id="3.40.50.300">
    <property type="entry name" value="P-loop containing nucleotide triphosphate hydrolases"/>
    <property type="match status" value="1"/>
</dbReference>
<dbReference type="EMBL" id="JAOQAV010000026">
    <property type="protein sequence ID" value="KAJ4184629.1"/>
    <property type="molecule type" value="Genomic_DNA"/>
</dbReference>
<feature type="region of interest" description="Disordered" evidence="5">
    <location>
        <begin position="1"/>
        <end position="27"/>
    </location>
</feature>
<evidence type="ECO:0000256" key="4">
    <source>
        <dbReference type="ARBA" id="ARBA00022840"/>
    </source>
</evidence>
<reference evidence="7" key="1">
    <citation type="submission" date="2022-09" db="EMBL/GenBank/DDBJ databases">
        <title>Fusarium specimens isolated from Avocado Roots.</title>
        <authorList>
            <person name="Stajich J."/>
            <person name="Roper C."/>
            <person name="Heimlech-Rivalta G."/>
        </authorList>
    </citation>
    <scope>NUCLEOTIDE SEQUENCE</scope>
    <source>
        <strain evidence="7">A02</strain>
    </source>
</reference>
<dbReference type="Proteomes" id="UP001152087">
    <property type="component" value="Unassembled WGS sequence"/>
</dbReference>
<evidence type="ECO:0000259" key="6">
    <source>
        <dbReference type="Pfam" id="PF13087"/>
    </source>
</evidence>